<dbReference type="GO" id="GO:0004674">
    <property type="term" value="F:protein serine/threonine kinase activity"/>
    <property type="evidence" value="ECO:0007669"/>
    <property type="project" value="UniProtKB-KW"/>
</dbReference>
<dbReference type="RefSeq" id="WP_172353441.1">
    <property type="nucleotide sequence ID" value="NZ_CP053661.1"/>
</dbReference>
<dbReference type="SUPFAM" id="SSF56112">
    <property type="entry name" value="Protein kinase-like (PK-like)"/>
    <property type="match status" value="1"/>
</dbReference>
<keyword evidence="11" id="KW-0812">Transmembrane</keyword>
<evidence type="ECO:0000256" key="5">
    <source>
        <dbReference type="ARBA" id="ARBA00022777"/>
    </source>
</evidence>
<dbReference type="KEGG" id="theu:HPC62_01485"/>
<dbReference type="PROSITE" id="PS50011">
    <property type="entry name" value="PROTEIN_KINASE_DOM"/>
    <property type="match status" value="1"/>
</dbReference>
<dbReference type="CDD" id="cd14014">
    <property type="entry name" value="STKc_PknB_like"/>
    <property type="match status" value="1"/>
</dbReference>
<keyword evidence="5 13" id="KW-0418">Kinase</keyword>
<dbReference type="Gene3D" id="3.30.200.20">
    <property type="entry name" value="Phosphorylase Kinase, domain 1"/>
    <property type="match status" value="1"/>
</dbReference>
<gene>
    <name evidence="13" type="ORF">HPC62_01485</name>
</gene>
<dbReference type="EC" id="2.7.11.1" evidence="1"/>
<sequence length="510" mass="55335">MEVYCTRFGCPRPQNHFMDLDDSATLRTVQQKFCTTCGMPLLLQGRYIPQKLLGKGGFGAAFLARDRYTPAMRQCVVKQFQPSGDLSPNQLQVAQTLFQREAEVLEQLGSNHPQIPNLLAFFELEVPSLVPGRTDRFFYLVQEFIDGKDLEQELEQRGAFSESEVLEVLEEVLKVLDYVHANGSIHRDIKLSNIMRRRDGRLFLLDFGAVKQVTAAAASTGGKASTGIYSMGFAPPEQMRGDQVYPATDLYALAVTCITLLTGKQPNELYDAYSNNWNWRSHLSTPVSDRLADVLNKMLLPTPSQRFQSAQEVQDALGAASLAHHPVQITQPSQGFPVTAAPPATGQTSLQSAPSTPPAPVSPPSASPAPASPPQPAAAPPPAPTVAPFSLMEFLGGALFTGFEGGLVAIALLSLLGTTIVSPVFWVPLLGIVVGLIFAQSRRWIERNDLLIIAGITLALVAFTPLRRGLAIIAAPSLPNIFMLAIFAGLLAVFVGIIFRLVYLALSRVL</sequence>
<evidence type="ECO:0000256" key="7">
    <source>
        <dbReference type="ARBA" id="ARBA00047899"/>
    </source>
</evidence>
<proteinExistence type="predicted"/>
<dbReference type="PANTHER" id="PTHR24363">
    <property type="entry name" value="SERINE/THREONINE PROTEIN KINASE"/>
    <property type="match status" value="1"/>
</dbReference>
<dbReference type="InterPro" id="IPR000719">
    <property type="entry name" value="Prot_kinase_dom"/>
</dbReference>
<dbReference type="Gene3D" id="1.10.510.10">
    <property type="entry name" value="Transferase(Phosphotransferase) domain 1"/>
    <property type="match status" value="1"/>
</dbReference>
<keyword evidence="2" id="KW-0723">Serine/threonine-protein kinase</keyword>
<dbReference type="GO" id="GO:0005524">
    <property type="term" value="F:ATP binding"/>
    <property type="evidence" value="ECO:0007669"/>
    <property type="project" value="UniProtKB-UniRule"/>
</dbReference>
<keyword evidence="14" id="KW-1185">Reference proteome</keyword>
<feature type="region of interest" description="Disordered" evidence="10">
    <location>
        <begin position="332"/>
        <end position="382"/>
    </location>
</feature>
<dbReference type="NCBIfam" id="NF045510">
    <property type="entry name" value="4Cys_prefix_kin"/>
    <property type="match status" value="1"/>
</dbReference>
<organism evidence="13 14">
    <name type="scientific">Thermoleptolyngbya sichuanensis A183</name>
    <dbReference type="NCBI Taxonomy" id="2737172"/>
    <lineage>
        <taxon>Bacteria</taxon>
        <taxon>Bacillati</taxon>
        <taxon>Cyanobacteriota</taxon>
        <taxon>Cyanophyceae</taxon>
        <taxon>Oculatellales</taxon>
        <taxon>Oculatellaceae</taxon>
        <taxon>Thermoleptolyngbya</taxon>
        <taxon>Thermoleptolyngbya sichuanensis</taxon>
    </lineage>
</organism>
<keyword evidence="6 9" id="KW-0067">ATP-binding</keyword>
<evidence type="ECO:0000256" key="6">
    <source>
        <dbReference type="ARBA" id="ARBA00022840"/>
    </source>
</evidence>
<evidence type="ECO:0000256" key="11">
    <source>
        <dbReference type="SAM" id="Phobius"/>
    </source>
</evidence>
<keyword evidence="11" id="KW-1133">Transmembrane helix</keyword>
<name>A0A6M8BBR2_9CYAN</name>
<dbReference type="InterPro" id="IPR017441">
    <property type="entry name" value="Protein_kinase_ATP_BS"/>
</dbReference>
<evidence type="ECO:0000256" key="8">
    <source>
        <dbReference type="ARBA" id="ARBA00048679"/>
    </source>
</evidence>
<feature type="compositionally biased region" description="Pro residues" evidence="10">
    <location>
        <begin position="355"/>
        <end position="382"/>
    </location>
</feature>
<feature type="transmembrane region" description="Helical" evidence="11">
    <location>
        <begin position="481"/>
        <end position="506"/>
    </location>
</feature>
<dbReference type="PANTHER" id="PTHR24363:SF0">
    <property type="entry name" value="SERINE_THREONINE KINASE LIKE DOMAIN CONTAINING 1"/>
    <property type="match status" value="1"/>
</dbReference>
<accession>A0A6M8BBR2</accession>
<keyword evidence="11" id="KW-0472">Membrane</keyword>
<keyword evidence="3" id="KW-0808">Transferase</keyword>
<evidence type="ECO:0000256" key="9">
    <source>
        <dbReference type="PROSITE-ProRule" id="PRU10141"/>
    </source>
</evidence>
<comment type="catalytic activity">
    <reaction evidence="7">
        <text>L-threonyl-[protein] + ATP = O-phospho-L-threonyl-[protein] + ADP + H(+)</text>
        <dbReference type="Rhea" id="RHEA:46608"/>
        <dbReference type="Rhea" id="RHEA-COMP:11060"/>
        <dbReference type="Rhea" id="RHEA-COMP:11605"/>
        <dbReference type="ChEBI" id="CHEBI:15378"/>
        <dbReference type="ChEBI" id="CHEBI:30013"/>
        <dbReference type="ChEBI" id="CHEBI:30616"/>
        <dbReference type="ChEBI" id="CHEBI:61977"/>
        <dbReference type="ChEBI" id="CHEBI:456216"/>
        <dbReference type="EC" id="2.7.11.1"/>
    </reaction>
</comment>
<dbReference type="Pfam" id="PF00069">
    <property type="entry name" value="Pkinase"/>
    <property type="match status" value="1"/>
</dbReference>
<feature type="transmembrane region" description="Helical" evidence="11">
    <location>
        <begin position="450"/>
        <end position="475"/>
    </location>
</feature>
<dbReference type="SMART" id="SM00220">
    <property type="entry name" value="S_TKc"/>
    <property type="match status" value="1"/>
</dbReference>
<dbReference type="InterPro" id="IPR011009">
    <property type="entry name" value="Kinase-like_dom_sf"/>
</dbReference>
<evidence type="ECO:0000256" key="1">
    <source>
        <dbReference type="ARBA" id="ARBA00012513"/>
    </source>
</evidence>
<reference evidence="13 14" key="1">
    <citation type="submission" date="2020-05" db="EMBL/GenBank/DDBJ databases">
        <title>Complete genome sequence of of a novel Thermoleptolyngbya strain isolated from hot springs of Ganzi, Sichuan China.</title>
        <authorList>
            <person name="Tang J."/>
            <person name="Daroch M."/>
            <person name="Li L."/>
            <person name="Waleron K."/>
            <person name="Waleron M."/>
            <person name="Waleron M."/>
        </authorList>
    </citation>
    <scope>NUCLEOTIDE SEQUENCE [LARGE SCALE GENOMIC DNA]</scope>
    <source>
        <strain evidence="13 14">PKUAC-SCTA183</strain>
    </source>
</reference>
<evidence type="ECO:0000256" key="10">
    <source>
        <dbReference type="SAM" id="MobiDB-lite"/>
    </source>
</evidence>
<feature type="domain" description="Protein kinase" evidence="12">
    <location>
        <begin position="47"/>
        <end position="328"/>
    </location>
</feature>
<evidence type="ECO:0000256" key="2">
    <source>
        <dbReference type="ARBA" id="ARBA00022527"/>
    </source>
</evidence>
<feature type="transmembrane region" description="Helical" evidence="11">
    <location>
        <begin position="420"/>
        <end position="438"/>
    </location>
</feature>
<evidence type="ECO:0000259" key="12">
    <source>
        <dbReference type="PROSITE" id="PS50011"/>
    </source>
</evidence>
<evidence type="ECO:0000313" key="13">
    <source>
        <dbReference type="EMBL" id="QKD81021.1"/>
    </source>
</evidence>
<protein>
    <recommendedName>
        <fullName evidence="1">non-specific serine/threonine protein kinase</fullName>
        <ecNumber evidence="1">2.7.11.1</ecNumber>
    </recommendedName>
</protein>
<feature type="binding site" evidence="9">
    <location>
        <position position="78"/>
    </location>
    <ligand>
        <name>ATP</name>
        <dbReference type="ChEBI" id="CHEBI:30616"/>
    </ligand>
</feature>
<evidence type="ECO:0000256" key="4">
    <source>
        <dbReference type="ARBA" id="ARBA00022741"/>
    </source>
</evidence>
<dbReference type="Proteomes" id="UP000505210">
    <property type="component" value="Chromosome"/>
</dbReference>
<evidence type="ECO:0000313" key="14">
    <source>
        <dbReference type="Proteomes" id="UP000505210"/>
    </source>
</evidence>
<dbReference type="AlphaFoldDB" id="A0A6M8BBR2"/>
<keyword evidence="4 9" id="KW-0547">Nucleotide-binding</keyword>
<dbReference type="EMBL" id="CP053661">
    <property type="protein sequence ID" value="QKD81021.1"/>
    <property type="molecule type" value="Genomic_DNA"/>
</dbReference>
<evidence type="ECO:0000256" key="3">
    <source>
        <dbReference type="ARBA" id="ARBA00022679"/>
    </source>
</evidence>
<comment type="catalytic activity">
    <reaction evidence="8">
        <text>L-seryl-[protein] + ATP = O-phospho-L-seryl-[protein] + ADP + H(+)</text>
        <dbReference type="Rhea" id="RHEA:17989"/>
        <dbReference type="Rhea" id="RHEA-COMP:9863"/>
        <dbReference type="Rhea" id="RHEA-COMP:11604"/>
        <dbReference type="ChEBI" id="CHEBI:15378"/>
        <dbReference type="ChEBI" id="CHEBI:29999"/>
        <dbReference type="ChEBI" id="CHEBI:30616"/>
        <dbReference type="ChEBI" id="CHEBI:83421"/>
        <dbReference type="ChEBI" id="CHEBI:456216"/>
        <dbReference type="EC" id="2.7.11.1"/>
    </reaction>
</comment>
<dbReference type="PROSITE" id="PS00107">
    <property type="entry name" value="PROTEIN_KINASE_ATP"/>
    <property type="match status" value="1"/>
</dbReference>